<keyword evidence="3" id="KW-1185">Reference proteome</keyword>
<dbReference type="InterPro" id="IPR021961">
    <property type="entry name" value="McrB_DNA-bd"/>
</dbReference>
<dbReference type="GO" id="GO:0016887">
    <property type="term" value="F:ATP hydrolysis activity"/>
    <property type="evidence" value="ECO:0007669"/>
    <property type="project" value="InterPro"/>
</dbReference>
<dbReference type="SUPFAM" id="SSF52540">
    <property type="entry name" value="P-loop containing nucleoside triphosphate hydrolases"/>
    <property type="match status" value="1"/>
</dbReference>
<dbReference type="Pfam" id="PF12102">
    <property type="entry name" value="MrcB_N"/>
    <property type="match status" value="1"/>
</dbReference>
<dbReference type="GO" id="GO:0004519">
    <property type="term" value="F:endonuclease activity"/>
    <property type="evidence" value="ECO:0007669"/>
    <property type="project" value="UniProtKB-KW"/>
</dbReference>
<dbReference type="SMART" id="SM00382">
    <property type="entry name" value="AAA"/>
    <property type="match status" value="1"/>
</dbReference>
<dbReference type="PANTHER" id="PTHR37291:SF1">
    <property type="entry name" value="TYPE IV METHYL-DIRECTED RESTRICTION ENZYME ECOKMCRB SUBUNIT"/>
    <property type="match status" value="1"/>
</dbReference>
<evidence type="ECO:0000259" key="1">
    <source>
        <dbReference type="SMART" id="SM00382"/>
    </source>
</evidence>
<dbReference type="Proteomes" id="UP000054851">
    <property type="component" value="Unassembled WGS sequence"/>
</dbReference>
<dbReference type="AlphaFoldDB" id="A0A157ZSG8"/>
<dbReference type="InterPro" id="IPR052934">
    <property type="entry name" value="Methyl-DNA_Rec/Restrict_Enz"/>
</dbReference>
<evidence type="ECO:0000313" key="3">
    <source>
        <dbReference type="Proteomes" id="UP000054851"/>
    </source>
</evidence>
<reference evidence="2" key="1">
    <citation type="submission" date="2016-01" db="EMBL/GenBank/DDBJ databases">
        <authorList>
            <person name="Peeters C."/>
        </authorList>
    </citation>
    <scope>NUCLEOTIDE SEQUENCE</scope>
    <source>
        <strain evidence="2">LMG 29322</strain>
    </source>
</reference>
<dbReference type="Pfam" id="PF07728">
    <property type="entry name" value="AAA_5"/>
    <property type="match status" value="1"/>
</dbReference>
<dbReference type="EMBL" id="FCOA02000003">
    <property type="protein sequence ID" value="SAK48472.1"/>
    <property type="molecule type" value="Genomic_DNA"/>
</dbReference>
<protein>
    <submittedName>
        <fullName evidence="2">GTPase subunit of restriction endonuclease-like protein</fullName>
    </submittedName>
</protein>
<dbReference type="Gene3D" id="3.40.50.300">
    <property type="entry name" value="P-loop containing nucleotide triphosphate hydrolases"/>
    <property type="match status" value="1"/>
</dbReference>
<dbReference type="STRING" id="1777140.AWB79_01292"/>
<accession>A0A157ZSG8</accession>
<dbReference type="InterPro" id="IPR011704">
    <property type="entry name" value="ATPase_dyneun-rel_AAA"/>
</dbReference>
<evidence type="ECO:0000313" key="2">
    <source>
        <dbReference type="EMBL" id="SAK48472.1"/>
    </source>
</evidence>
<organism evidence="2 3">
    <name type="scientific">Caballeronia hypogeia</name>
    <dbReference type="NCBI Taxonomy" id="1777140"/>
    <lineage>
        <taxon>Bacteria</taxon>
        <taxon>Pseudomonadati</taxon>
        <taxon>Pseudomonadota</taxon>
        <taxon>Betaproteobacteria</taxon>
        <taxon>Burkholderiales</taxon>
        <taxon>Burkholderiaceae</taxon>
        <taxon>Caballeronia</taxon>
    </lineage>
</organism>
<dbReference type="Gene3D" id="3.30.920.90">
    <property type="match status" value="1"/>
</dbReference>
<proteinExistence type="predicted"/>
<dbReference type="InterPro" id="IPR027417">
    <property type="entry name" value="P-loop_NTPase"/>
</dbReference>
<comment type="caution">
    <text evidence="2">The sequence shown here is derived from an EMBL/GenBank/DDBJ whole genome shotgun (WGS) entry which is preliminary data.</text>
</comment>
<dbReference type="GO" id="GO:0005524">
    <property type="term" value="F:ATP binding"/>
    <property type="evidence" value="ECO:0007669"/>
    <property type="project" value="InterPro"/>
</dbReference>
<dbReference type="InterPro" id="IPR003593">
    <property type="entry name" value="AAA+_ATPase"/>
</dbReference>
<name>A0A157ZSG8_9BURK</name>
<dbReference type="PANTHER" id="PTHR37291">
    <property type="entry name" value="5-METHYLCYTOSINE-SPECIFIC RESTRICTION ENZYME B"/>
    <property type="match status" value="1"/>
</dbReference>
<dbReference type="CDD" id="cd00009">
    <property type="entry name" value="AAA"/>
    <property type="match status" value="1"/>
</dbReference>
<sequence>MAIPQVERSKLLEAINEFDATLLPSEEWRDWQNNGAQVWALRHEGRLYPPKKIISLATGLPVNKFSGGPESNAYLNQRDFEVIRFRQITLDSAFRLILERYEDARKSIEFAGNHEIKEFFGEARRILQSSSAVSDHPNIRVVASYGKGNWATIPWISLLDKRETETTQAGTYIVYLFEEGGKGLYLKLAQGVTQAQKDFGAQAEEVLEQQAGKIRLQCAGLTAQGFDLSGKTNLHTESKLGKLYEASTIAAKHYDFDSMPAEAELLADLSILLESYDAYVMTREPDTQPKRDRQPLALVGTWRQVRAEAAGIKQKIEANGGWASWWSFPIKDEALPRLSVPFNLYAYVGNGRLGARIRVAEFKTSRGNIGIESPWPELTDETWCGKTRLGEEQSKIFKTWLRIDSLEILDPPANVSSFDISPGLSTPESLLNQNTFGYVCDREEKTTTSSNPDPLPEPSLAWLVQQTGLSSQVLQEMITALRGDTPQIVLAGPPGTSKTWVARALAHYLTRGNQQQIRFIQFHPSYTYESFMEGLRPVTRGGNISFEVTNGLVLDCVEEMRNCGDIDDSAQDYVILIDEANRANLPKVLGELMFLFEYRQQPVRLQYSGDFRLPANLRFIATMNTADRSIRSIDVALRRRFDVFELGPDPEILRKHYENGRSSISGLVDGFVRLNQMLTTELDRHHTIGHAFFMRSEMGIETLRKIWTRRVFPLIEEFFFDQPELAREFSLERFWPDANAA</sequence>
<gene>
    <name evidence="2" type="ORF">AWB79_01292</name>
</gene>
<feature type="domain" description="AAA+ ATPase" evidence="1">
    <location>
        <begin position="484"/>
        <end position="651"/>
    </location>
</feature>